<dbReference type="InterPro" id="IPR016024">
    <property type="entry name" value="ARM-type_fold"/>
</dbReference>
<evidence type="ECO:0000256" key="2">
    <source>
        <dbReference type="SAM" id="Phobius"/>
    </source>
</evidence>
<organism evidence="3 4">
    <name type="scientific">Oesophagostomum dentatum</name>
    <name type="common">Nodular worm</name>
    <dbReference type="NCBI Taxonomy" id="61180"/>
    <lineage>
        <taxon>Eukaryota</taxon>
        <taxon>Metazoa</taxon>
        <taxon>Ecdysozoa</taxon>
        <taxon>Nematoda</taxon>
        <taxon>Chromadorea</taxon>
        <taxon>Rhabditida</taxon>
        <taxon>Rhabditina</taxon>
        <taxon>Rhabditomorpha</taxon>
        <taxon>Strongyloidea</taxon>
        <taxon>Strongylidae</taxon>
        <taxon>Oesophagostomum</taxon>
    </lineage>
</organism>
<gene>
    <name evidence="3" type="ORF">OESDEN_06290</name>
</gene>
<evidence type="ECO:0000313" key="4">
    <source>
        <dbReference type="Proteomes" id="UP000053660"/>
    </source>
</evidence>
<keyword evidence="4" id="KW-1185">Reference proteome</keyword>
<dbReference type="PANTHER" id="PTHR12444">
    <property type="entry name" value="PROTEIN EFR3 HOMOLOG CMP44E"/>
    <property type="match status" value="1"/>
</dbReference>
<evidence type="ECO:0000256" key="1">
    <source>
        <dbReference type="SAM" id="MobiDB-lite"/>
    </source>
</evidence>
<keyword evidence="2" id="KW-0472">Membrane</keyword>
<dbReference type="AlphaFoldDB" id="A0A0B1T976"/>
<reference evidence="3 4" key="1">
    <citation type="submission" date="2014-03" db="EMBL/GenBank/DDBJ databases">
        <title>Draft genome of the hookworm Oesophagostomum dentatum.</title>
        <authorList>
            <person name="Mitreva M."/>
        </authorList>
    </citation>
    <scope>NUCLEOTIDE SEQUENCE [LARGE SCALE GENOMIC DNA]</scope>
    <source>
        <strain evidence="3 4">OD-Hann</strain>
    </source>
</reference>
<dbReference type="Proteomes" id="UP000053660">
    <property type="component" value="Unassembled WGS sequence"/>
</dbReference>
<accession>A0A0B1T976</accession>
<dbReference type="EMBL" id="KN550601">
    <property type="protein sequence ID" value="KHJ93794.1"/>
    <property type="molecule type" value="Genomic_DNA"/>
</dbReference>
<sequence>MSSADAAIRIGIATVLSNIVSIAGTSIGPLLLSIFNSLLKHLRTSVDFERSEKCKDSEAEKMYQEALINAMGDFANALPDYQKVEMMMFTVGNIPNLDEKRVKQGDEFLQHVLVKTLLKVATKYRTAYLATVFTDSFLHTLIQLALVNDPQVRLGTQQIFHTLLDRHDNLSHLAHLPYVLDVSDVQLTVEKCSRADQMFMRKHIHDMTHMLYRAVILVVDDANMQTHMDAIQCTMSLLCIEVGFDETLIELFRLAFALQSLALDSLHAFTDGKRIALHNLVAKYMNLAAQLMANPSLCQHVQQVVACRAQKGPPGLNLLLDEEEQVQVVGDTVEVVERVDLNALAETDGMLFDRNDVADCLKAAGKDVARLSQPFTISSSKSAEEANDEADGRTSPLPMAGIDDVSVDLSVDWSPPGSTRQSRRNTVFSLSNSNMKVNGTGLPMTVTALRQYANSPPDIVEEERKEKAHTEQVLTSLRTRAFEDQADESCARHEQGDLSRTVSRLLARNAESVRMANIGRPAKPKNIFEMDLPSAFAY</sequence>
<dbReference type="GO" id="GO:0072659">
    <property type="term" value="P:protein localization to plasma membrane"/>
    <property type="evidence" value="ECO:0007669"/>
    <property type="project" value="TreeGrafter"/>
</dbReference>
<keyword evidence="2" id="KW-0812">Transmembrane</keyword>
<dbReference type="SUPFAM" id="SSF48371">
    <property type="entry name" value="ARM repeat"/>
    <property type="match status" value="1"/>
</dbReference>
<dbReference type="PANTHER" id="PTHR12444:SF8">
    <property type="entry name" value="PROTEIN EFR3 HOMOLOG CMP44E"/>
    <property type="match status" value="1"/>
</dbReference>
<feature type="region of interest" description="Disordered" evidence="1">
    <location>
        <begin position="379"/>
        <end position="401"/>
    </location>
</feature>
<dbReference type="InterPro" id="IPR051851">
    <property type="entry name" value="EFR3_Homologs"/>
</dbReference>
<feature type="transmembrane region" description="Helical" evidence="2">
    <location>
        <begin position="12"/>
        <end position="35"/>
    </location>
</feature>
<evidence type="ECO:0000313" key="3">
    <source>
        <dbReference type="EMBL" id="KHJ93794.1"/>
    </source>
</evidence>
<protein>
    <submittedName>
        <fullName evidence="3">Uncharacterized protein</fullName>
    </submittedName>
</protein>
<dbReference type="OrthoDB" id="19232at2759"/>
<dbReference type="GO" id="GO:0005886">
    <property type="term" value="C:plasma membrane"/>
    <property type="evidence" value="ECO:0007669"/>
    <property type="project" value="TreeGrafter"/>
</dbReference>
<name>A0A0B1T976_OESDE</name>
<proteinExistence type="predicted"/>
<keyword evidence="2" id="KW-1133">Transmembrane helix</keyword>